<reference evidence="2" key="1">
    <citation type="journal article" date="2017" name="Proc. Natl. Acad. Sci. U.S.A.">
        <title>Simulation of Deepwater Horizon oil plume reveals substrate specialization within a complex community of hydrocarbon-degraders.</title>
        <authorList>
            <person name="Hu P."/>
            <person name="Dubinsky E.A."/>
            <person name="Probst A.J."/>
            <person name="Wang J."/>
            <person name="Sieber C.M.K."/>
            <person name="Tom L.M."/>
            <person name="Gardinali P."/>
            <person name="Banfield J.F."/>
            <person name="Atlas R.M."/>
            <person name="Andersen G.L."/>
        </authorList>
    </citation>
    <scope>NUCLEOTIDE SEQUENCE [LARGE SCALE GENOMIC DNA]</scope>
</reference>
<dbReference type="EMBL" id="MAAO01000006">
    <property type="protein sequence ID" value="OUR96145.1"/>
    <property type="molecule type" value="Genomic_DNA"/>
</dbReference>
<accession>A0A1Y5F5Z6</accession>
<proteinExistence type="predicted"/>
<name>A0A1Y5F5Z6_9BACT</name>
<sequence length="221" mass="24769">MMAAGMMGILSLGMMKMMETQRKSAKSVKTSAEIQSFYMEAKGYLAKSGYCKKTFEDMTIKEDEEFELEDVLKPNGKVLYKVGELYGDRTFRLTSIQVSGFEKDSESSGIMKLHFYMKKIGKSYGAKEYMRYIKIDVQVGTKGEILDCGTLGSMLGGTALDGTQGVENMEVAIKDLQDGKVTEETKKLEKVIYNNKQLKSISDSIDSMKKTNEQMKALFAE</sequence>
<evidence type="ECO:0000313" key="2">
    <source>
        <dbReference type="Proteomes" id="UP000196531"/>
    </source>
</evidence>
<organism evidence="1 2">
    <name type="scientific">Halobacteriovorax marinus</name>
    <dbReference type="NCBI Taxonomy" id="97084"/>
    <lineage>
        <taxon>Bacteria</taxon>
        <taxon>Pseudomonadati</taxon>
        <taxon>Bdellovibrionota</taxon>
        <taxon>Bacteriovoracia</taxon>
        <taxon>Bacteriovoracales</taxon>
        <taxon>Halobacteriovoraceae</taxon>
        <taxon>Halobacteriovorax</taxon>
    </lineage>
</organism>
<dbReference type="Proteomes" id="UP000196531">
    <property type="component" value="Unassembled WGS sequence"/>
</dbReference>
<gene>
    <name evidence="1" type="ORF">A9Q84_07225</name>
</gene>
<dbReference type="AlphaFoldDB" id="A0A1Y5F5Z6"/>
<comment type="caution">
    <text evidence="1">The sequence shown here is derived from an EMBL/GenBank/DDBJ whole genome shotgun (WGS) entry which is preliminary data.</text>
</comment>
<protein>
    <submittedName>
        <fullName evidence="1">Uncharacterized protein</fullName>
    </submittedName>
</protein>
<evidence type="ECO:0000313" key="1">
    <source>
        <dbReference type="EMBL" id="OUR96145.1"/>
    </source>
</evidence>